<keyword evidence="1" id="KW-0732">Signal</keyword>
<reference evidence="3" key="1">
    <citation type="journal article" date="2019" name="Int. J. Syst. Evol. Microbiol.">
        <title>The Global Catalogue of Microorganisms (GCM) 10K type strain sequencing project: providing services to taxonomists for standard genome sequencing and annotation.</title>
        <authorList>
            <consortium name="The Broad Institute Genomics Platform"/>
            <consortium name="The Broad Institute Genome Sequencing Center for Infectious Disease"/>
            <person name="Wu L."/>
            <person name="Ma J."/>
        </authorList>
    </citation>
    <scope>NUCLEOTIDE SEQUENCE [LARGE SCALE GENOMIC DNA]</scope>
    <source>
        <strain evidence="3">CGMCC 1.13718</strain>
    </source>
</reference>
<accession>A0ABV9TCF4</accession>
<comment type="caution">
    <text evidence="2">The sequence shown here is derived from an EMBL/GenBank/DDBJ whole genome shotgun (WGS) entry which is preliminary data.</text>
</comment>
<proteinExistence type="predicted"/>
<dbReference type="Proteomes" id="UP001595926">
    <property type="component" value="Unassembled WGS sequence"/>
</dbReference>
<gene>
    <name evidence="2" type="ORF">ACFPDQ_07355</name>
</gene>
<evidence type="ECO:0000313" key="3">
    <source>
        <dbReference type="Proteomes" id="UP001595926"/>
    </source>
</evidence>
<feature type="signal peptide" evidence="1">
    <location>
        <begin position="1"/>
        <end position="24"/>
    </location>
</feature>
<protein>
    <submittedName>
        <fullName evidence="2">DUF3568 family protein</fullName>
    </submittedName>
</protein>
<organism evidence="2 3">
    <name type="scientific">Pseudofrancisella aestuarii</name>
    <dbReference type="NCBI Taxonomy" id="2670347"/>
    <lineage>
        <taxon>Bacteria</taxon>
        <taxon>Pseudomonadati</taxon>
        <taxon>Pseudomonadota</taxon>
        <taxon>Gammaproteobacteria</taxon>
        <taxon>Thiotrichales</taxon>
        <taxon>Francisellaceae</taxon>
        <taxon>Pseudofrancisella</taxon>
    </lineage>
</organism>
<evidence type="ECO:0000313" key="2">
    <source>
        <dbReference type="EMBL" id="MFC4892865.1"/>
    </source>
</evidence>
<evidence type="ECO:0000256" key="1">
    <source>
        <dbReference type="SAM" id="SignalP"/>
    </source>
</evidence>
<dbReference type="Pfam" id="PF12092">
    <property type="entry name" value="DUF3568"/>
    <property type="match status" value="1"/>
</dbReference>
<dbReference type="RefSeq" id="WP_119331126.1">
    <property type="nucleotide sequence ID" value="NZ_JBHSJH010000003.1"/>
</dbReference>
<name>A0ABV9TCF4_9GAMM</name>
<dbReference type="EMBL" id="JBHSJH010000003">
    <property type="protein sequence ID" value="MFC4892865.1"/>
    <property type="molecule type" value="Genomic_DNA"/>
</dbReference>
<feature type="chain" id="PRO_5047028680" evidence="1">
    <location>
        <begin position="25"/>
        <end position="146"/>
    </location>
</feature>
<keyword evidence="3" id="KW-1185">Reference proteome</keyword>
<dbReference type="InterPro" id="IPR021952">
    <property type="entry name" value="Flpp3-like"/>
</dbReference>
<dbReference type="PROSITE" id="PS51257">
    <property type="entry name" value="PROKAR_LIPOPROTEIN"/>
    <property type="match status" value="1"/>
</dbReference>
<sequence length="146" mass="16182">MRVSKIIVIAILGFFLFISGCATTDQTDATYEQGNYTVNIDSSVKQVYDATLRVIETGQTYDYQGNPYVISVNKINDKSALIKAQSSVESSEYLYIVIGKISDDSSRIRIKYGQGGDEIRSSALIPIIKKNLNNFNVDKVNIEPAL</sequence>